<evidence type="ECO:0008006" key="6">
    <source>
        <dbReference type="Google" id="ProtNLM"/>
    </source>
</evidence>
<dbReference type="EMBL" id="RFFJ01000012">
    <property type="protein sequence ID" value="RMI44844.1"/>
    <property type="molecule type" value="Genomic_DNA"/>
</dbReference>
<evidence type="ECO:0000259" key="3">
    <source>
        <dbReference type="Pfam" id="PF01326"/>
    </source>
</evidence>
<evidence type="ECO:0000259" key="2">
    <source>
        <dbReference type="Pfam" id="PF00391"/>
    </source>
</evidence>
<evidence type="ECO:0000256" key="1">
    <source>
        <dbReference type="SAM" id="MobiDB-lite"/>
    </source>
</evidence>
<dbReference type="SUPFAM" id="SSF52009">
    <property type="entry name" value="Phosphohistidine domain"/>
    <property type="match status" value="1"/>
</dbReference>
<dbReference type="Proteomes" id="UP000278673">
    <property type="component" value="Unassembled WGS sequence"/>
</dbReference>
<gene>
    <name evidence="4" type="ORF">EBN88_04495</name>
</gene>
<protein>
    <recommendedName>
        <fullName evidence="6">Pyruvate phosphate dikinase</fullName>
    </recommendedName>
</protein>
<dbReference type="GO" id="GO:0016301">
    <property type="term" value="F:kinase activity"/>
    <property type="evidence" value="ECO:0007669"/>
    <property type="project" value="InterPro"/>
</dbReference>
<dbReference type="PANTHER" id="PTHR43615:SF1">
    <property type="entry name" value="PPDK_N DOMAIN-CONTAINING PROTEIN"/>
    <property type="match status" value="1"/>
</dbReference>
<feature type="region of interest" description="Disordered" evidence="1">
    <location>
        <begin position="556"/>
        <end position="615"/>
    </location>
</feature>
<reference evidence="4 5" key="1">
    <citation type="submission" date="2018-10" db="EMBL/GenBank/DDBJ databases">
        <title>Isolation, diversity and antifungal activity of actinobacteria from wheat.</title>
        <authorList>
            <person name="Han C."/>
        </authorList>
    </citation>
    <scope>NUCLEOTIDE SEQUENCE [LARGE SCALE GENOMIC DNA]</scope>
    <source>
        <strain evidence="4 5">NEAU-YY642</strain>
    </source>
</reference>
<dbReference type="InterPro" id="IPR013815">
    <property type="entry name" value="ATP_grasp_subdomain_1"/>
</dbReference>
<dbReference type="SUPFAM" id="SSF56059">
    <property type="entry name" value="Glutathione synthetase ATP-binding domain-like"/>
    <property type="match status" value="1"/>
</dbReference>
<dbReference type="InterPro" id="IPR002192">
    <property type="entry name" value="PPDK_AMP/ATP-bd"/>
</dbReference>
<evidence type="ECO:0000313" key="4">
    <source>
        <dbReference type="EMBL" id="RMI44844.1"/>
    </source>
</evidence>
<dbReference type="Gene3D" id="3.30.470.20">
    <property type="entry name" value="ATP-grasp fold, B domain"/>
    <property type="match status" value="1"/>
</dbReference>
<feature type="domain" description="PEP-utilising enzyme mobile" evidence="2">
    <location>
        <begin position="623"/>
        <end position="692"/>
    </location>
</feature>
<dbReference type="Pfam" id="PF01326">
    <property type="entry name" value="PPDK_N"/>
    <property type="match status" value="1"/>
</dbReference>
<dbReference type="PANTHER" id="PTHR43615">
    <property type="entry name" value="PHOSPHOENOLPYRUVATE SYNTHASE-RELATED"/>
    <property type="match status" value="1"/>
</dbReference>
<organism evidence="4 5">
    <name type="scientific">Streptomyces triticirhizae</name>
    <dbReference type="NCBI Taxonomy" id="2483353"/>
    <lineage>
        <taxon>Bacteria</taxon>
        <taxon>Bacillati</taxon>
        <taxon>Actinomycetota</taxon>
        <taxon>Actinomycetes</taxon>
        <taxon>Kitasatosporales</taxon>
        <taxon>Streptomycetaceae</taxon>
        <taxon>Streptomyces</taxon>
    </lineage>
</organism>
<feature type="domain" description="Pyruvate phosphate dikinase AMP/ATP-binding" evidence="3">
    <location>
        <begin position="79"/>
        <end position="209"/>
    </location>
</feature>
<dbReference type="Pfam" id="PF00391">
    <property type="entry name" value="PEP-utilizers"/>
    <property type="match status" value="1"/>
</dbReference>
<dbReference type="Gene3D" id="3.50.30.10">
    <property type="entry name" value="Phosphohistidine domain"/>
    <property type="match status" value="1"/>
</dbReference>
<dbReference type="Gene3D" id="3.30.1490.20">
    <property type="entry name" value="ATP-grasp fold, A domain"/>
    <property type="match status" value="1"/>
</dbReference>
<feature type="compositionally biased region" description="Gly residues" evidence="1">
    <location>
        <begin position="601"/>
        <end position="611"/>
    </location>
</feature>
<dbReference type="InterPro" id="IPR036637">
    <property type="entry name" value="Phosphohistidine_dom_sf"/>
</dbReference>
<accession>A0A3M2M510</accession>
<proteinExistence type="predicted"/>
<comment type="caution">
    <text evidence="4">The sequence shown here is derived from an EMBL/GenBank/DDBJ whole genome shotgun (WGS) entry which is preliminary data.</text>
</comment>
<name>A0A3M2M510_9ACTN</name>
<sequence>MVRRTRERWPGRRCAVVSETDQLALVALDSAPASDSSVVGGKAAHLARALAAGLPVLPGFALVPTDHAPRGALSGARHIRRAQEALNAPALVVRSSARDEDSTDSSMAGRFVSVLDVRGWASFVEAVGQVLRSSAADAEFMAVLVQPMLRSEVGGVLFGADPVSGRPDRVVVSAVPGGPERLVDGSRQGVRYQLTRRGRVVERRAAEEDEEPPLDGRRLRRLARLARDTERAFGRPQDVEFAFDGDDRLWLLQARPITAMSARAAPRARLLGPGPVAETFPRVLQPLEEDLWVEPMAQGLSLALDITGAASRRALRDCPTVLTVRGRAVADLRLLGTVGSSHPWLQFLNPLPGARRALAAWRTGRLRTALPLLALDLMADIDRELAGLPEPGKLLTGQLMNTLYWTRSVLVSLHAQESLAGALLDGRTGDEGGRRRGATATGEALALLAERRARQPTEASDVDRLIRENPVLLALSPPALSTKPTLPEVTGLSAAPRGVGALPPREGLRLRIRWVQELQARVVRECAARWAAAGMENALGRAAVLRWPELVAALDAGGPPAETADRQPRPWSPELPSAFRLSADGEPVPERPAAGSAEGLSGQGASGGFGTGVSWDGTGERPARAILVVRTLAPDLAPRLPGLCGLVAETGSVLSHLAVLAREYRVPAAVGVPDAVERFPPGTELSVDGTTGTVRA</sequence>
<evidence type="ECO:0000313" key="5">
    <source>
        <dbReference type="Proteomes" id="UP000278673"/>
    </source>
</evidence>
<dbReference type="InterPro" id="IPR051549">
    <property type="entry name" value="PEP_Utilizing_Enz"/>
</dbReference>
<dbReference type="InterPro" id="IPR008279">
    <property type="entry name" value="PEP-util_enz_mobile_dom"/>
</dbReference>
<dbReference type="GO" id="GO:0005524">
    <property type="term" value="F:ATP binding"/>
    <property type="evidence" value="ECO:0007669"/>
    <property type="project" value="InterPro"/>
</dbReference>
<keyword evidence="5" id="KW-1185">Reference proteome</keyword>
<dbReference type="AlphaFoldDB" id="A0A3M2M510"/>